<dbReference type="InterPro" id="IPR037523">
    <property type="entry name" value="VOC_core"/>
</dbReference>
<dbReference type="InterPro" id="IPR004360">
    <property type="entry name" value="Glyas_Fos-R_dOase_dom"/>
</dbReference>
<keyword evidence="3" id="KW-1185">Reference proteome</keyword>
<reference evidence="2 3" key="1">
    <citation type="journal article" date="2015" name="Int. J. Syst. Evol. Microbiol.">
        <title>Methanoculleus taiwanensis sp. nov., a methanogen isolated from deep marine sediment at the deformation front area near Taiwan.</title>
        <authorList>
            <person name="Weng C.Y."/>
            <person name="Chen S.C."/>
            <person name="Lai M.C."/>
            <person name="Wu S.Y."/>
            <person name="Lin S."/>
            <person name="Yang T.F."/>
            <person name="Chen P.C."/>
        </authorList>
    </citation>
    <scope>NUCLEOTIDE SEQUENCE [LARGE SCALE GENOMIC DNA]</scope>
    <source>
        <strain evidence="2 3">CYW4</strain>
    </source>
</reference>
<dbReference type="Pfam" id="PF00903">
    <property type="entry name" value="Glyoxalase"/>
    <property type="match status" value="1"/>
</dbReference>
<proteinExistence type="predicted"/>
<dbReference type="RefSeq" id="WP_128693780.1">
    <property type="nucleotide sequence ID" value="NZ_LHQS01000002.1"/>
</dbReference>
<dbReference type="Gene3D" id="3.10.180.10">
    <property type="entry name" value="2,3-Dihydroxybiphenyl 1,2-Dioxygenase, domain 1"/>
    <property type="match status" value="1"/>
</dbReference>
<feature type="domain" description="VOC" evidence="1">
    <location>
        <begin position="5"/>
        <end position="123"/>
    </location>
</feature>
<sequence>MLTDAMVMPTLPVADMSRARKFYEEKLGLKLREEQEGEAIYDCGGGTMLYLYQRAPTKADNTAATFIVDDIKTEVAGMKQKGITFEEYDMPGLKTEGSIATSGQEKIAWFKDTEGNILAVTQFAARPERERREAEARAAPPAR</sequence>
<dbReference type="Proteomes" id="UP000290932">
    <property type="component" value="Unassembled WGS sequence"/>
</dbReference>
<dbReference type="AlphaFoldDB" id="A0A498GZU7"/>
<name>A0A498GZU7_9EURY</name>
<gene>
    <name evidence="2" type="ORF">ABH15_07625</name>
</gene>
<dbReference type="EMBL" id="LHQS01000002">
    <property type="protein sequence ID" value="RXE56052.1"/>
    <property type="molecule type" value="Genomic_DNA"/>
</dbReference>
<organism evidence="2 3">
    <name type="scientific">Methanoculleus taiwanensis</name>
    <dbReference type="NCBI Taxonomy" id="1550565"/>
    <lineage>
        <taxon>Archaea</taxon>
        <taxon>Methanobacteriati</taxon>
        <taxon>Methanobacteriota</taxon>
        <taxon>Stenosarchaea group</taxon>
        <taxon>Methanomicrobia</taxon>
        <taxon>Methanomicrobiales</taxon>
        <taxon>Methanomicrobiaceae</taxon>
        <taxon>Methanoculleus</taxon>
    </lineage>
</organism>
<evidence type="ECO:0000259" key="1">
    <source>
        <dbReference type="PROSITE" id="PS51819"/>
    </source>
</evidence>
<dbReference type="PROSITE" id="PS51819">
    <property type="entry name" value="VOC"/>
    <property type="match status" value="1"/>
</dbReference>
<evidence type="ECO:0000313" key="3">
    <source>
        <dbReference type="Proteomes" id="UP000290932"/>
    </source>
</evidence>
<dbReference type="OrthoDB" id="6111at2157"/>
<dbReference type="SUPFAM" id="SSF54593">
    <property type="entry name" value="Glyoxalase/Bleomycin resistance protein/Dihydroxybiphenyl dioxygenase"/>
    <property type="match status" value="1"/>
</dbReference>
<dbReference type="InterPro" id="IPR029068">
    <property type="entry name" value="Glyas_Bleomycin-R_OHBP_Dase"/>
</dbReference>
<accession>A0A498GZU7</accession>
<protein>
    <recommendedName>
        <fullName evidence="1">VOC domain-containing protein</fullName>
    </recommendedName>
</protein>
<comment type="caution">
    <text evidence="2">The sequence shown here is derived from an EMBL/GenBank/DDBJ whole genome shotgun (WGS) entry which is preliminary data.</text>
</comment>
<evidence type="ECO:0000313" key="2">
    <source>
        <dbReference type="EMBL" id="RXE56052.1"/>
    </source>
</evidence>